<comment type="subcellular location">
    <subcellularLocation>
        <location evidence="1">Cell inner membrane</location>
        <topology evidence="1">Multi-pass membrane protein</topology>
    </subcellularLocation>
    <subcellularLocation>
        <location evidence="9">Cell membrane</location>
        <topology evidence="9">Multi-pass membrane protein</topology>
    </subcellularLocation>
</comment>
<evidence type="ECO:0000256" key="6">
    <source>
        <dbReference type="ARBA" id="ARBA00022989"/>
    </source>
</evidence>
<dbReference type="GO" id="GO:0004190">
    <property type="term" value="F:aspartic-type endopeptidase activity"/>
    <property type="evidence" value="ECO:0007669"/>
    <property type="project" value="UniProtKB-EC"/>
</dbReference>
<keyword evidence="7 10" id="KW-0472">Membrane</keyword>
<feature type="transmembrane region" description="Helical" evidence="10">
    <location>
        <begin position="83"/>
        <end position="101"/>
    </location>
</feature>
<dbReference type="STRING" id="1076551.HA48_06070"/>
<dbReference type="PANTHER" id="PTHR30487">
    <property type="entry name" value="TYPE 4 PREPILIN-LIKE PROTEINS LEADER PEPTIDE-PROCESSING ENZYME"/>
    <property type="match status" value="1"/>
</dbReference>
<keyword evidence="3" id="KW-1003">Cell membrane</keyword>
<dbReference type="InterPro" id="IPR014032">
    <property type="entry name" value="Peptidase_A24A_bac"/>
</dbReference>
<dbReference type="GO" id="GO:0008168">
    <property type="term" value="F:methyltransferase activity"/>
    <property type="evidence" value="ECO:0007669"/>
    <property type="project" value="UniProtKB-KW"/>
</dbReference>
<evidence type="ECO:0000256" key="5">
    <source>
        <dbReference type="ARBA" id="ARBA00022692"/>
    </source>
</evidence>
<feature type="transmembrane region" description="Helical" evidence="10">
    <location>
        <begin position="198"/>
        <end position="221"/>
    </location>
</feature>
<name>A0A1X1DBS8_9GAMM</name>
<dbReference type="EC" id="3.4.23.43" evidence="9"/>
<dbReference type="GO" id="GO:0005886">
    <property type="term" value="C:plasma membrane"/>
    <property type="evidence" value="ECO:0007669"/>
    <property type="project" value="UniProtKB-SubCell"/>
</dbReference>
<dbReference type="InterPro" id="IPR010627">
    <property type="entry name" value="Prepilin_pept_A24_N"/>
</dbReference>
<keyword evidence="9" id="KW-0511">Multifunctional enzyme</keyword>
<dbReference type="AlphaFoldDB" id="A0A1X1DBS8"/>
<keyword evidence="9" id="KW-0645">Protease</keyword>
<dbReference type="Pfam" id="PF06750">
    <property type="entry name" value="A24_N_bact"/>
    <property type="match status" value="1"/>
</dbReference>
<keyword evidence="4" id="KW-0997">Cell inner membrane</keyword>
<dbReference type="RefSeq" id="WP_128600245.1">
    <property type="nucleotide sequence ID" value="NZ_MLFS01000011.1"/>
</dbReference>
<evidence type="ECO:0000313" key="14">
    <source>
        <dbReference type="Proteomes" id="UP000193104"/>
    </source>
</evidence>
<dbReference type="OrthoDB" id="9789291at2"/>
<feature type="transmembrane region" description="Helical" evidence="10">
    <location>
        <begin position="6"/>
        <end position="25"/>
    </location>
</feature>
<dbReference type="EC" id="2.1.1.-" evidence="9"/>
<protein>
    <recommendedName>
        <fullName evidence="9">Prepilin leader peptidase/N-methyltransferase</fullName>
        <ecNumber evidence="9">2.1.1.-</ecNumber>
        <ecNumber evidence="9">3.4.23.43</ecNumber>
    </recommendedName>
</protein>
<evidence type="ECO:0000256" key="1">
    <source>
        <dbReference type="ARBA" id="ARBA00004429"/>
    </source>
</evidence>
<evidence type="ECO:0000256" key="2">
    <source>
        <dbReference type="ARBA" id="ARBA00005801"/>
    </source>
</evidence>
<dbReference type="GO" id="GO:0006465">
    <property type="term" value="P:signal peptide processing"/>
    <property type="evidence" value="ECO:0007669"/>
    <property type="project" value="TreeGrafter"/>
</dbReference>
<evidence type="ECO:0000259" key="11">
    <source>
        <dbReference type="Pfam" id="PF01478"/>
    </source>
</evidence>
<feature type="transmembrane region" description="Helical" evidence="10">
    <location>
        <begin position="136"/>
        <end position="154"/>
    </location>
</feature>
<proteinExistence type="inferred from homology"/>
<feature type="transmembrane region" description="Helical" evidence="10">
    <location>
        <begin position="233"/>
        <end position="252"/>
    </location>
</feature>
<keyword evidence="9" id="KW-0489">Methyltransferase</keyword>
<dbReference type="InterPro" id="IPR050882">
    <property type="entry name" value="Prepilin_peptidase/N-MTase"/>
</dbReference>
<accession>A0A1X1DBS8</accession>
<evidence type="ECO:0000256" key="4">
    <source>
        <dbReference type="ARBA" id="ARBA00022519"/>
    </source>
</evidence>
<comment type="catalytic activity">
    <reaction evidence="9">
        <text>Typically cleaves a -Gly-|-Phe- bond to release an N-terminal, basic peptide of 5-8 residues from type IV prepilin, and then N-methylates the new N-terminal amino group, the methyl donor being S-adenosyl-L-methionine.</text>
        <dbReference type="EC" id="3.4.23.43"/>
    </reaction>
</comment>
<evidence type="ECO:0000313" key="13">
    <source>
        <dbReference type="EMBL" id="ORM74139.1"/>
    </source>
</evidence>
<reference evidence="13 14" key="1">
    <citation type="journal article" date="2017" name="Antonie Van Leeuwenhoek">
        <title>Phylogenomic resolution of the bacterial genus Pantoea and its relationship with Erwinia and Tatumella.</title>
        <authorList>
            <person name="Palmer M."/>
            <person name="Steenkamp E.T."/>
            <person name="Coetzee M.P."/>
            <person name="Chan W.Y."/>
            <person name="van Zyl E."/>
            <person name="De Maayer P."/>
            <person name="Coutinho T.A."/>
            <person name="Blom J."/>
            <person name="Smits T.H."/>
            <person name="Duffy B."/>
            <person name="Venter S.N."/>
        </authorList>
    </citation>
    <scope>NUCLEOTIDE SEQUENCE [LARGE SCALE GENOMIC DNA]</scope>
    <source>
        <strain evidence="13 14">LMG 26277</strain>
    </source>
</reference>
<comment type="similarity">
    <text evidence="2 8">Belongs to the peptidase A24 family.</text>
</comment>
<organism evidence="13 14">
    <name type="scientific">Pantoea wallisii</name>
    <dbReference type="NCBI Taxonomy" id="1076551"/>
    <lineage>
        <taxon>Bacteria</taxon>
        <taxon>Pseudomonadati</taxon>
        <taxon>Pseudomonadota</taxon>
        <taxon>Gammaproteobacteria</taxon>
        <taxon>Enterobacterales</taxon>
        <taxon>Erwiniaceae</taxon>
        <taxon>Pantoea</taxon>
    </lineage>
</organism>
<dbReference type="Proteomes" id="UP000193104">
    <property type="component" value="Unassembled WGS sequence"/>
</dbReference>
<dbReference type="InterPro" id="IPR000045">
    <property type="entry name" value="Prepilin_IV_endopep_pep"/>
</dbReference>
<evidence type="ECO:0000256" key="8">
    <source>
        <dbReference type="RuleBase" id="RU003793"/>
    </source>
</evidence>
<comment type="function">
    <text evidence="9">Plays an essential role in type IV pili and type II pseudopili formation by proteolytically removing the leader sequence from substrate proteins and subsequently monomethylating the alpha-amino group of the newly exposed N-terminal phenylalanine.</text>
</comment>
<keyword evidence="9" id="KW-0808">Transferase</keyword>
<evidence type="ECO:0000256" key="10">
    <source>
        <dbReference type="SAM" id="Phobius"/>
    </source>
</evidence>
<evidence type="ECO:0000256" key="7">
    <source>
        <dbReference type="ARBA" id="ARBA00023136"/>
    </source>
</evidence>
<evidence type="ECO:0000256" key="3">
    <source>
        <dbReference type="ARBA" id="ARBA00022475"/>
    </source>
</evidence>
<keyword evidence="6 10" id="KW-1133">Transmembrane helix</keyword>
<keyword evidence="9" id="KW-0378">Hydrolase</keyword>
<dbReference type="GO" id="GO:0032259">
    <property type="term" value="P:methylation"/>
    <property type="evidence" value="ECO:0007669"/>
    <property type="project" value="UniProtKB-KW"/>
</dbReference>
<dbReference type="EMBL" id="MLFS01000011">
    <property type="protein sequence ID" value="ORM74139.1"/>
    <property type="molecule type" value="Genomic_DNA"/>
</dbReference>
<sequence>MEIAGWLIGSILVLAVGSFLNVVIYRLPRQILGLASAGSLWWPASCCPQCHIALRWYDNVPLVSWVCLRGACRRCGERISLRYPLIELGTALLSGALAWALPYDQLVNALLLSWALLALSLIDIEYQLLPDAITQPLLWLGLFLTATGTLNGSLHDAVLGVIAGYGCLTLLAKGFHCLRGYPGLGAGDAKLLAALGAWLGWTALPFVLLIASGSAILYVLTSGFCWHRDRYQALPFGPWLSLAGISLFIHSII</sequence>
<dbReference type="Pfam" id="PF01478">
    <property type="entry name" value="Peptidase_A24"/>
    <property type="match status" value="1"/>
</dbReference>
<feature type="domain" description="Prepilin peptidase A24 N-terminal" evidence="12">
    <location>
        <begin position="12"/>
        <end position="100"/>
    </location>
</feature>
<keyword evidence="14" id="KW-1185">Reference proteome</keyword>
<keyword evidence="5 9" id="KW-0812">Transmembrane</keyword>
<dbReference type="PANTHER" id="PTHR30487:SF0">
    <property type="entry name" value="PREPILIN LEADER PEPTIDASE_N-METHYLTRANSFERASE-RELATED"/>
    <property type="match status" value="1"/>
</dbReference>
<dbReference type="Gene3D" id="1.20.120.1220">
    <property type="match status" value="1"/>
</dbReference>
<dbReference type="PRINTS" id="PR00864">
    <property type="entry name" value="PREPILNPTASE"/>
</dbReference>
<feature type="domain" description="Prepilin type IV endopeptidase peptidase" evidence="11">
    <location>
        <begin position="110"/>
        <end position="219"/>
    </location>
</feature>
<evidence type="ECO:0000259" key="12">
    <source>
        <dbReference type="Pfam" id="PF06750"/>
    </source>
</evidence>
<evidence type="ECO:0000256" key="9">
    <source>
        <dbReference type="RuleBase" id="RU003794"/>
    </source>
</evidence>
<comment type="caution">
    <text evidence="13">The sequence shown here is derived from an EMBL/GenBank/DDBJ whole genome shotgun (WGS) entry which is preliminary data.</text>
</comment>
<gene>
    <name evidence="13" type="ORF">HA48_06070</name>
</gene>